<keyword evidence="1" id="KW-0560">Oxidoreductase</keyword>
<dbReference type="InterPro" id="IPR016163">
    <property type="entry name" value="Ald_DH_C"/>
</dbReference>
<comment type="caution">
    <text evidence="4">The sequence shown here is derived from an EMBL/GenBank/DDBJ whole genome shotgun (WGS) entry which is preliminary data.</text>
</comment>
<dbReference type="AlphaFoldDB" id="A0A2M7V4P1"/>
<evidence type="ECO:0000256" key="2">
    <source>
        <dbReference type="ARBA" id="ARBA00023027"/>
    </source>
</evidence>
<dbReference type="Gene3D" id="3.40.605.10">
    <property type="entry name" value="Aldehyde Dehydrogenase, Chain A, domain 1"/>
    <property type="match status" value="1"/>
</dbReference>
<dbReference type="Gene3D" id="3.40.309.10">
    <property type="entry name" value="Aldehyde Dehydrogenase, Chain A, domain 2"/>
    <property type="match status" value="1"/>
</dbReference>
<sequence>MLVKDFRTLKLGESLLNECLGDFSRPDFPIGVAQNLVDGEWQPLAPEWKRTIVNPLTGNPLYELPATPPSEFSRFGEALRRCPKSGRHNAFQNVERYKMLGAVSARAAMLLSDVVVQDYFTRLIRRVMPKSYRQALGEVTVVQKFLENFSGDQVRFLAKGFSIPGDHLGQETRGYRWPYGPVVIITPFNFPLEIPALQLMGALYMGNLPLIKADSKVSIVVEQFIRLLHTCGLPKEDIISLHCTGQDMGIFLAQYNEDIRLVQFTGSTGVAEKISEIMHGRVRIEDSGFDWKILGPDADKKWLDYVAWQCDQDAYAASGQKCSAESILFVHKNWTPLGIIDKMRSLAARRELKDLTIGPVMTWTNEQIGSHIAKVMQIDGAELLFGGVPLSGHSIPAEYGAFQPTAIQVPLSAFMQHFELLTTELFGPFQIVVEYDDTTLDMVLDIMERMTHHLTAAVVSNDDAFHNKVLGATLNGTTYMGMRARTTGAPQNHWFGSAGDPRAAGIGTPEAIISTWSCHREIVTDRGAVPSGWSIPPAS</sequence>
<protein>
    <recommendedName>
        <fullName evidence="3">Aldehyde dehydrogenase domain-containing protein</fullName>
    </recommendedName>
</protein>
<proteinExistence type="predicted"/>
<dbReference type="Proteomes" id="UP000230078">
    <property type="component" value="Unassembled WGS sequence"/>
</dbReference>
<gene>
    <name evidence="4" type="ORF">COX83_01560</name>
</gene>
<reference evidence="5" key="1">
    <citation type="submission" date="2017-09" db="EMBL/GenBank/DDBJ databases">
        <title>Depth-based differentiation of microbial function through sediment-hosted aquifers and enrichment of novel symbionts in the deep terrestrial subsurface.</title>
        <authorList>
            <person name="Probst A.J."/>
            <person name="Ladd B."/>
            <person name="Jarett J.K."/>
            <person name="Geller-Mcgrath D.E."/>
            <person name="Sieber C.M.K."/>
            <person name="Emerson J.B."/>
            <person name="Anantharaman K."/>
            <person name="Thomas B.C."/>
            <person name="Malmstrom R."/>
            <person name="Stieglmeier M."/>
            <person name="Klingl A."/>
            <person name="Woyke T."/>
            <person name="Ryan C.M."/>
            <person name="Banfield J.F."/>
        </authorList>
    </citation>
    <scope>NUCLEOTIDE SEQUENCE [LARGE SCALE GENOMIC DNA]</scope>
</reference>
<dbReference type="PANTHER" id="PTHR43521:SF7">
    <property type="entry name" value="DELTA-1-PYRROLINE-5-CARBOXYLATE DEHYDROGENASE 12A1, MITOCHONDRIAL"/>
    <property type="match status" value="1"/>
</dbReference>
<dbReference type="PANTHER" id="PTHR43521">
    <property type="entry name" value="ALPHA-AMINOADIPIC SEMIALDEHYDE DEHYDROGENASE"/>
    <property type="match status" value="1"/>
</dbReference>
<dbReference type="InterPro" id="IPR016162">
    <property type="entry name" value="Ald_DH_N"/>
</dbReference>
<evidence type="ECO:0000259" key="3">
    <source>
        <dbReference type="Pfam" id="PF00171"/>
    </source>
</evidence>
<organism evidence="4 5">
    <name type="scientific">Candidatus Magasanikbacteria bacterium CG_4_10_14_0_2_um_filter_41_31</name>
    <dbReference type="NCBI Taxonomy" id="1974639"/>
    <lineage>
        <taxon>Bacteria</taxon>
        <taxon>Candidatus Magasanikiibacteriota</taxon>
    </lineage>
</organism>
<accession>A0A2M7V4P1</accession>
<dbReference type="Pfam" id="PF00171">
    <property type="entry name" value="Aldedh"/>
    <property type="match status" value="1"/>
</dbReference>
<feature type="domain" description="Aldehyde dehydrogenase" evidence="3">
    <location>
        <begin position="52"/>
        <end position="483"/>
    </location>
</feature>
<name>A0A2M7V4P1_9BACT</name>
<dbReference type="EMBL" id="PFPI01000022">
    <property type="protein sequence ID" value="PIZ93535.1"/>
    <property type="molecule type" value="Genomic_DNA"/>
</dbReference>
<dbReference type="InterPro" id="IPR015590">
    <property type="entry name" value="Aldehyde_DH_dom"/>
</dbReference>
<dbReference type="InterPro" id="IPR044638">
    <property type="entry name" value="ALDH7A1-like"/>
</dbReference>
<dbReference type="InterPro" id="IPR016161">
    <property type="entry name" value="Ald_DH/histidinol_DH"/>
</dbReference>
<evidence type="ECO:0000313" key="5">
    <source>
        <dbReference type="Proteomes" id="UP000230078"/>
    </source>
</evidence>
<dbReference type="GO" id="GO:0004029">
    <property type="term" value="F:aldehyde dehydrogenase (NAD+) activity"/>
    <property type="evidence" value="ECO:0007669"/>
    <property type="project" value="InterPro"/>
</dbReference>
<evidence type="ECO:0000313" key="4">
    <source>
        <dbReference type="EMBL" id="PIZ93535.1"/>
    </source>
</evidence>
<dbReference type="SUPFAM" id="SSF53720">
    <property type="entry name" value="ALDH-like"/>
    <property type="match status" value="1"/>
</dbReference>
<evidence type="ECO:0000256" key="1">
    <source>
        <dbReference type="ARBA" id="ARBA00023002"/>
    </source>
</evidence>
<keyword evidence="2" id="KW-0520">NAD</keyword>